<dbReference type="GeneID" id="92207158"/>
<dbReference type="InterPro" id="IPR038605">
    <property type="entry name" value="Pba1_sf"/>
</dbReference>
<accession>A0ABP0ZHV0</accession>
<organism evidence="2 3">
    <name type="scientific">Lodderomyces beijingensis</name>
    <dbReference type="NCBI Taxonomy" id="1775926"/>
    <lineage>
        <taxon>Eukaryota</taxon>
        <taxon>Fungi</taxon>
        <taxon>Dikarya</taxon>
        <taxon>Ascomycota</taxon>
        <taxon>Saccharomycotina</taxon>
        <taxon>Pichiomycetes</taxon>
        <taxon>Debaryomycetaceae</taxon>
        <taxon>Candida/Lodderomyces clade</taxon>
        <taxon>Lodderomyces</taxon>
    </lineage>
</organism>
<protein>
    <recommendedName>
        <fullName evidence="4">Proteasome assembly chaperone 1</fullName>
    </recommendedName>
</protein>
<dbReference type="Pfam" id="PF10450">
    <property type="entry name" value="POC1"/>
    <property type="match status" value="1"/>
</dbReference>
<evidence type="ECO:0000313" key="3">
    <source>
        <dbReference type="Proteomes" id="UP001497383"/>
    </source>
</evidence>
<name>A0ABP0ZHV0_9ASCO</name>
<evidence type="ECO:0008006" key="4">
    <source>
        <dbReference type="Google" id="ProtNLM"/>
    </source>
</evidence>
<dbReference type="Gene3D" id="3.40.50.12120">
    <property type="entry name" value="POC1 chaperone"/>
    <property type="match status" value="1"/>
</dbReference>
<gene>
    <name evidence="2" type="ORF">LODBEIA_P19620</name>
</gene>
<dbReference type="Proteomes" id="UP001497383">
    <property type="component" value="Chromosome 2"/>
</dbReference>
<reference evidence="2 3" key="1">
    <citation type="submission" date="2024-03" db="EMBL/GenBank/DDBJ databases">
        <authorList>
            <person name="Brejova B."/>
        </authorList>
    </citation>
    <scope>NUCLEOTIDE SEQUENCE [LARGE SCALE GENOMIC DNA]</scope>
    <source>
        <strain evidence="2 3">CBS 14171</strain>
    </source>
</reference>
<sequence>MLIKPATEIRNPRHTLDDDDLNDDSQPNPIPQVQTTLDPSTAYDSVLIVPNTISLIQSQLPSAKTVGRVVIDYPELYNVETEQLAEYDEDEQLYAAMKQEHLKTEFPKLEIPIMASNRILCIAMPHFKNIITYNILARDLVKSVSIDKEWVLLSPSNLNNGQTVNKLESSFSTSSNPVLAKVPSLQPPHTITGASAAILSQLNLAQAPHVTTLVLDSEGQLGYEKSDNDAIVDTAYILASVLPIDQQAYVESISSKVRKFNGYSNLGMYI</sequence>
<keyword evidence="3" id="KW-1185">Reference proteome</keyword>
<dbReference type="RefSeq" id="XP_066828900.1">
    <property type="nucleotide sequence ID" value="XM_066971908.1"/>
</dbReference>
<feature type="compositionally biased region" description="Polar residues" evidence="1">
    <location>
        <begin position="25"/>
        <end position="36"/>
    </location>
</feature>
<dbReference type="EMBL" id="OZ022406">
    <property type="protein sequence ID" value="CAK9437584.1"/>
    <property type="molecule type" value="Genomic_DNA"/>
</dbReference>
<evidence type="ECO:0000256" key="1">
    <source>
        <dbReference type="SAM" id="MobiDB-lite"/>
    </source>
</evidence>
<proteinExistence type="predicted"/>
<feature type="region of interest" description="Disordered" evidence="1">
    <location>
        <begin position="1"/>
        <end position="36"/>
    </location>
</feature>
<dbReference type="InterPro" id="IPR018855">
    <property type="entry name" value="Psome_chaperone_1_fun"/>
</dbReference>
<evidence type="ECO:0000313" key="2">
    <source>
        <dbReference type="EMBL" id="CAK9437584.1"/>
    </source>
</evidence>